<dbReference type="STRING" id="1328313.DS2_09007"/>
<dbReference type="InterPro" id="IPR049245">
    <property type="entry name" value="DUF6880"/>
</dbReference>
<proteinExistence type="predicted"/>
<dbReference type="AlphaFoldDB" id="W7QMQ4"/>
<dbReference type="Pfam" id="PF21810">
    <property type="entry name" value="DUF6880"/>
    <property type="match status" value="1"/>
</dbReference>
<protein>
    <submittedName>
        <fullName evidence="1">Uncharacterized protein</fullName>
    </submittedName>
</protein>
<dbReference type="eggNOG" id="ENOG5031T92">
    <property type="taxonomic scope" value="Bacteria"/>
</dbReference>
<accession>W7QMQ4</accession>
<reference evidence="1 2" key="1">
    <citation type="journal article" date="2014" name="Genome Announc.">
        <title>Draft Genome Sequence of the Agar-Degrading Bacterium Catenovulum sp. Strain DS-2, Isolated from Intestines of Haliotis diversicolor.</title>
        <authorList>
            <person name="Shan D."/>
            <person name="Li X."/>
            <person name="Gu Z."/>
            <person name="Wei G."/>
            <person name="Gao Z."/>
            <person name="Shao Z."/>
        </authorList>
    </citation>
    <scope>NUCLEOTIDE SEQUENCE [LARGE SCALE GENOMIC DNA]</scope>
    <source>
        <strain evidence="1 2">DS-2</strain>
    </source>
</reference>
<dbReference type="Proteomes" id="UP000019276">
    <property type="component" value="Unassembled WGS sequence"/>
</dbReference>
<dbReference type="EMBL" id="ARZY01000014">
    <property type="protein sequence ID" value="EWH10227.1"/>
    <property type="molecule type" value="Genomic_DNA"/>
</dbReference>
<comment type="caution">
    <text evidence="1">The sequence shown here is derived from an EMBL/GenBank/DDBJ whole genome shotgun (WGS) entry which is preliminary data.</text>
</comment>
<evidence type="ECO:0000313" key="1">
    <source>
        <dbReference type="EMBL" id="EWH10227.1"/>
    </source>
</evidence>
<keyword evidence="2" id="KW-1185">Reference proteome</keyword>
<dbReference type="RefSeq" id="WP_051479754.1">
    <property type="nucleotide sequence ID" value="NZ_ARZY01000014.1"/>
</dbReference>
<sequence>MNKLINKLDHLDKSELIEFIVKLHSDLPNLQQKIELFASKESAYEQVKLLKKRIQSVKRGTRFIDYRHTRSFCSELHDIADSIAELVSQNTQHKAVFELADAFMQSHEKVYERADDSSGYIGDIYRTFVGTWLTAAKQLRAVQQTIKPSQKTINWQDEVLQRFNNNGYSVWDYLLEKTAILLSASRAAPPAISTVT</sequence>
<organism evidence="1 2">
    <name type="scientific">Catenovulum agarivorans DS-2</name>
    <dbReference type="NCBI Taxonomy" id="1328313"/>
    <lineage>
        <taxon>Bacteria</taxon>
        <taxon>Pseudomonadati</taxon>
        <taxon>Pseudomonadota</taxon>
        <taxon>Gammaproteobacteria</taxon>
        <taxon>Alteromonadales</taxon>
        <taxon>Alteromonadaceae</taxon>
        <taxon>Catenovulum</taxon>
    </lineage>
</organism>
<gene>
    <name evidence="1" type="ORF">DS2_09007</name>
</gene>
<evidence type="ECO:0000313" key="2">
    <source>
        <dbReference type="Proteomes" id="UP000019276"/>
    </source>
</evidence>
<name>W7QMQ4_9ALTE</name>